<accession>A0AAD9PZ09</accession>
<feature type="domain" description="F5/8 type C" evidence="1">
    <location>
        <begin position="70"/>
        <end position="149"/>
    </location>
</feature>
<reference evidence="2" key="2">
    <citation type="journal article" date="2023" name="Science">
        <title>Genomic signatures of disease resistance in endangered staghorn corals.</title>
        <authorList>
            <person name="Vollmer S.V."/>
            <person name="Selwyn J.D."/>
            <person name="Despard B.A."/>
            <person name="Roesel C.L."/>
        </authorList>
    </citation>
    <scope>NUCLEOTIDE SEQUENCE</scope>
    <source>
        <strain evidence="2">K2</strain>
    </source>
</reference>
<protein>
    <recommendedName>
        <fullName evidence="1">F5/8 type C domain-containing protein</fullName>
    </recommendedName>
</protein>
<gene>
    <name evidence="2" type="ORF">P5673_027312</name>
</gene>
<reference evidence="2" key="1">
    <citation type="journal article" date="2023" name="G3 (Bethesda)">
        <title>Whole genome assembly and annotation of the endangered Caribbean coral Acropora cervicornis.</title>
        <authorList>
            <person name="Selwyn J.D."/>
            <person name="Vollmer S.V."/>
        </authorList>
    </citation>
    <scope>NUCLEOTIDE SEQUENCE</scope>
    <source>
        <strain evidence="2">K2</strain>
    </source>
</reference>
<dbReference type="InterPro" id="IPR008979">
    <property type="entry name" value="Galactose-bd-like_sf"/>
</dbReference>
<organism evidence="2 3">
    <name type="scientific">Acropora cervicornis</name>
    <name type="common">Staghorn coral</name>
    <dbReference type="NCBI Taxonomy" id="6130"/>
    <lineage>
        <taxon>Eukaryota</taxon>
        <taxon>Metazoa</taxon>
        <taxon>Cnidaria</taxon>
        <taxon>Anthozoa</taxon>
        <taxon>Hexacorallia</taxon>
        <taxon>Scleractinia</taxon>
        <taxon>Astrocoeniina</taxon>
        <taxon>Acroporidae</taxon>
        <taxon>Acropora</taxon>
    </lineage>
</organism>
<dbReference type="Gene3D" id="2.60.120.260">
    <property type="entry name" value="Galactose-binding domain-like"/>
    <property type="match status" value="1"/>
</dbReference>
<dbReference type="Proteomes" id="UP001249851">
    <property type="component" value="Unassembled WGS sequence"/>
</dbReference>
<feature type="non-terminal residue" evidence="2">
    <location>
        <position position="1"/>
    </location>
</feature>
<dbReference type="PROSITE" id="PS50022">
    <property type="entry name" value="FA58C_3"/>
    <property type="match status" value="1"/>
</dbReference>
<dbReference type="InterPro" id="IPR000421">
    <property type="entry name" value="FA58C"/>
</dbReference>
<evidence type="ECO:0000259" key="1">
    <source>
        <dbReference type="PROSITE" id="PS50022"/>
    </source>
</evidence>
<sequence length="174" mass="20657">MTSELRKVVQSDRSNLQTILAAWKRRKKMESVLTASSAFDIKALLACFMRARQEGLSDLRIPIKDWKFTVSHYSVDFSPDGRLWRAVTDEDGYYRHFHVEREHRSQRKNYYKTKARYQSFNPALHARLVRIRIEAWRAIPCMNLYLYGCDSHWAMENKQLTLPPKPINIGKYKM</sequence>
<dbReference type="EMBL" id="JARQWQ010000094">
    <property type="protein sequence ID" value="KAK2551712.1"/>
    <property type="molecule type" value="Genomic_DNA"/>
</dbReference>
<name>A0AAD9PZ09_ACRCE</name>
<keyword evidence="3" id="KW-1185">Reference proteome</keyword>
<dbReference type="SUPFAM" id="SSF49785">
    <property type="entry name" value="Galactose-binding domain-like"/>
    <property type="match status" value="1"/>
</dbReference>
<dbReference type="AlphaFoldDB" id="A0AAD9PZ09"/>
<comment type="caution">
    <text evidence="2">The sequence shown here is derived from an EMBL/GenBank/DDBJ whole genome shotgun (WGS) entry which is preliminary data.</text>
</comment>
<evidence type="ECO:0000313" key="2">
    <source>
        <dbReference type="EMBL" id="KAK2551712.1"/>
    </source>
</evidence>
<proteinExistence type="predicted"/>
<evidence type="ECO:0000313" key="3">
    <source>
        <dbReference type="Proteomes" id="UP001249851"/>
    </source>
</evidence>